<keyword evidence="5" id="KW-0067">ATP-binding</keyword>
<keyword evidence="2 6" id="KW-0808">Transferase</keyword>
<dbReference type="GO" id="GO:0005524">
    <property type="term" value="F:ATP binding"/>
    <property type="evidence" value="ECO:0007669"/>
    <property type="project" value="UniProtKB-KW"/>
</dbReference>
<dbReference type="SUPFAM" id="SSF53613">
    <property type="entry name" value="Ribokinase-like"/>
    <property type="match status" value="1"/>
</dbReference>
<dbReference type="InterPro" id="IPR011611">
    <property type="entry name" value="PfkB_dom"/>
</dbReference>
<evidence type="ECO:0000259" key="7">
    <source>
        <dbReference type="Pfam" id="PF00294"/>
    </source>
</evidence>
<dbReference type="PIRSF" id="PIRSF000535">
    <property type="entry name" value="1PFK/6PFK/LacC"/>
    <property type="match status" value="1"/>
</dbReference>
<sequence length="308" mass="34089">MIITVTPNPTIDKIYWIERLCLEDGEMPVMRATRSYLTAGGKGINVSIFLARMRIENIAMGFIAGETGRAVERRVRDEGITTSFIWVEGETRTNVTLLERGHEQRPIQITEQGPTVPPEALKRFLTQYKRALGRARYVFLGGSLPPGVPETFYQELARLAQQRRVPVIVNAAGEALTHALAEKPWLIKPDTRQRPFPSPDEILRVGRSWVAQGIEAVLVSHNITHDVLITREGAWDLEARDVQFQNLLGAEDALIAGMLSATVQGASFPEAARFGMAAATACAESEELVVTDRAAIERVLPKISIKPL</sequence>
<reference evidence="8" key="1">
    <citation type="journal article" date="2005" name="Environ. Microbiol.">
        <title>Genetic and functional properties of uncultivated thermophilic crenarchaeotes from a subsurface gold mine as revealed by analysis of genome fragments.</title>
        <authorList>
            <person name="Nunoura T."/>
            <person name="Hirayama H."/>
            <person name="Takami H."/>
            <person name="Oida H."/>
            <person name="Nishi S."/>
            <person name="Shimamura S."/>
            <person name="Suzuki Y."/>
            <person name="Inagaki F."/>
            <person name="Takai K."/>
            <person name="Nealson K.H."/>
            <person name="Horikoshi K."/>
        </authorList>
    </citation>
    <scope>NUCLEOTIDE SEQUENCE</scope>
</reference>
<dbReference type="PANTHER" id="PTHR46566:SF2">
    <property type="entry name" value="ATP-DEPENDENT 6-PHOSPHOFRUCTOKINASE ISOZYME 2"/>
    <property type="match status" value="1"/>
</dbReference>
<dbReference type="Gene3D" id="3.40.1190.20">
    <property type="match status" value="1"/>
</dbReference>
<comment type="similarity">
    <text evidence="1">Belongs to the carbohydrate kinase PfkB family.</text>
</comment>
<name>H5SDI4_9BACT</name>
<dbReference type="CDD" id="cd01164">
    <property type="entry name" value="FruK_PfkB_like"/>
    <property type="match status" value="1"/>
</dbReference>
<dbReference type="NCBIfam" id="TIGR03168">
    <property type="entry name" value="1-PFK"/>
    <property type="match status" value="1"/>
</dbReference>
<evidence type="ECO:0000256" key="1">
    <source>
        <dbReference type="ARBA" id="ARBA00010688"/>
    </source>
</evidence>
<protein>
    <submittedName>
        <fullName evidence="8">1-phosphofructokinase</fullName>
    </submittedName>
</protein>
<dbReference type="GO" id="GO:0005829">
    <property type="term" value="C:cytosol"/>
    <property type="evidence" value="ECO:0007669"/>
    <property type="project" value="TreeGrafter"/>
</dbReference>
<evidence type="ECO:0000313" key="8">
    <source>
        <dbReference type="EMBL" id="BAL54220.1"/>
    </source>
</evidence>
<evidence type="ECO:0000256" key="6">
    <source>
        <dbReference type="PIRNR" id="PIRNR000535"/>
    </source>
</evidence>
<proteinExistence type="inferred from homology"/>
<dbReference type="GO" id="GO:0008443">
    <property type="term" value="F:phosphofructokinase activity"/>
    <property type="evidence" value="ECO:0007669"/>
    <property type="project" value="TreeGrafter"/>
</dbReference>
<dbReference type="PANTHER" id="PTHR46566">
    <property type="entry name" value="1-PHOSPHOFRUCTOKINASE-RELATED"/>
    <property type="match status" value="1"/>
</dbReference>
<dbReference type="InterPro" id="IPR017583">
    <property type="entry name" value="Tagatose/fructose_Pkinase"/>
</dbReference>
<keyword evidence="4 8" id="KW-0418">Kinase</keyword>
<dbReference type="Pfam" id="PF00294">
    <property type="entry name" value="PfkB"/>
    <property type="match status" value="1"/>
</dbReference>
<dbReference type="InterPro" id="IPR029056">
    <property type="entry name" value="Ribokinase-like"/>
</dbReference>
<evidence type="ECO:0000256" key="5">
    <source>
        <dbReference type="ARBA" id="ARBA00022840"/>
    </source>
</evidence>
<gene>
    <name evidence="8" type="ORF">HGMM_F13G06C03</name>
</gene>
<evidence type="ECO:0000256" key="4">
    <source>
        <dbReference type="ARBA" id="ARBA00022777"/>
    </source>
</evidence>
<evidence type="ECO:0000256" key="2">
    <source>
        <dbReference type="ARBA" id="ARBA00022679"/>
    </source>
</evidence>
<evidence type="ECO:0000256" key="3">
    <source>
        <dbReference type="ARBA" id="ARBA00022741"/>
    </source>
</evidence>
<dbReference type="AlphaFoldDB" id="H5SDI4"/>
<accession>H5SDI4</accession>
<feature type="domain" description="Carbohydrate kinase PfkB" evidence="7">
    <location>
        <begin position="20"/>
        <end position="286"/>
    </location>
</feature>
<dbReference type="EMBL" id="AP011682">
    <property type="protein sequence ID" value="BAL54220.1"/>
    <property type="molecule type" value="Genomic_DNA"/>
</dbReference>
<keyword evidence="3" id="KW-0547">Nucleotide-binding</keyword>
<reference evidence="8" key="2">
    <citation type="journal article" date="2012" name="PLoS ONE">
        <title>A Deeply Branching Thermophilic Bacterium with an Ancient Acetyl-CoA Pathway Dominates a Subsurface Ecosystem.</title>
        <authorList>
            <person name="Takami H."/>
            <person name="Noguchi H."/>
            <person name="Takaki Y."/>
            <person name="Uchiyama I."/>
            <person name="Toyoda A."/>
            <person name="Nishi S."/>
            <person name="Chee G.-J."/>
            <person name="Arai W."/>
            <person name="Nunoura T."/>
            <person name="Itoh T."/>
            <person name="Hattori M."/>
            <person name="Takai K."/>
        </authorList>
    </citation>
    <scope>NUCLEOTIDE SEQUENCE</scope>
</reference>
<organism evidence="8">
    <name type="scientific">uncultured Acetothermia bacterium</name>
    <dbReference type="NCBI Taxonomy" id="236499"/>
    <lineage>
        <taxon>Bacteria</taxon>
        <taxon>Candidatus Bipolaricaulota</taxon>
        <taxon>environmental samples</taxon>
    </lineage>
</organism>